<dbReference type="CDD" id="cd00081">
    <property type="entry name" value="Hint"/>
    <property type="match status" value="1"/>
</dbReference>
<dbReference type="InterPro" id="IPR006141">
    <property type="entry name" value="Intein_N"/>
</dbReference>
<keyword evidence="3" id="KW-1185">Reference proteome</keyword>
<evidence type="ECO:0000313" key="3">
    <source>
        <dbReference type="Proteomes" id="UP000464495"/>
    </source>
</evidence>
<dbReference type="Gene3D" id="2.170.16.10">
    <property type="entry name" value="Hedgehog/Intein (Hint) domain"/>
    <property type="match status" value="1"/>
</dbReference>
<dbReference type="KEGG" id="amaq:GO499_11350"/>
<name>A0A6P1T1P9_9RHOB</name>
<dbReference type="AlphaFoldDB" id="A0A6P1T1P9"/>
<dbReference type="PROSITE" id="PS50817">
    <property type="entry name" value="INTEIN_N_TER"/>
    <property type="match status" value="1"/>
</dbReference>
<dbReference type="InterPro" id="IPR036844">
    <property type="entry name" value="Hint_dom_sf"/>
</dbReference>
<proteinExistence type="predicted"/>
<dbReference type="Proteomes" id="UP000464495">
    <property type="component" value="Chromosome"/>
</dbReference>
<reference evidence="2 3" key="1">
    <citation type="submission" date="2019-12" db="EMBL/GenBank/DDBJ databases">
        <title>Complete genome sequence of Algicella marina strain 9Alg 56(T) isolated from the red alga Tichocarpus crinitus.</title>
        <authorList>
            <person name="Kim S.-G."/>
            <person name="Nedashkovskaya O.I."/>
        </authorList>
    </citation>
    <scope>NUCLEOTIDE SEQUENCE [LARGE SCALE GENOMIC DNA]</scope>
    <source>
        <strain evidence="2 3">9Alg 56</strain>
    </source>
</reference>
<dbReference type="SUPFAM" id="SSF51294">
    <property type="entry name" value="Hedgehog/intein (Hint) domain"/>
    <property type="match status" value="1"/>
</dbReference>
<dbReference type="InterPro" id="IPR028992">
    <property type="entry name" value="Hedgehog/Intein_dom"/>
</dbReference>
<feature type="domain" description="Hedgehog/Intein (Hint)" evidence="1">
    <location>
        <begin position="133"/>
        <end position="270"/>
    </location>
</feature>
<sequence length="316" mass="33551">MGFPPPPAPSPPAGAGIYDSSYFADNSSDEDLVIEVDLAELADGPLAISGNFAVQGGTEGFDNPYAFTTVSDSIGGGFIFSGTQGLDGRWTYLITGTPVLGAEMVFTVSATVAFPGMDPDSVKDTDTVTIRIVCFAEGTRIMTEAGERRVEDLQVGDMVPTRDAGLQPIRWIGHQAVAAKGAFAPVVFRRGALGNTRDLAVSPAHRMLLEGWRAEVLYGEAEVLAAARDLVNGDTIYRAEGGEVTYYHVMFDDHQIISAEGIPSESFQPGRPALDSVSQDARAELLALFPELATDEGQIAGVRKTLSALEVRAYDG</sequence>
<protein>
    <submittedName>
        <fullName evidence="2">Type I secretion protein</fullName>
    </submittedName>
</protein>
<dbReference type="Pfam" id="PF13403">
    <property type="entry name" value="Hint_2"/>
    <property type="match status" value="1"/>
</dbReference>
<dbReference type="EMBL" id="CP046620">
    <property type="protein sequence ID" value="QHQ35730.1"/>
    <property type="molecule type" value="Genomic_DNA"/>
</dbReference>
<dbReference type="RefSeq" id="WP_161862290.1">
    <property type="nucleotide sequence ID" value="NZ_CP046620.1"/>
</dbReference>
<organism evidence="2 3">
    <name type="scientific">Algicella marina</name>
    <dbReference type="NCBI Taxonomy" id="2683284"/>
    <lineage>
        <taxon>Bacteria</taxon>
        <taxon>Pseudomonadati</taxon>
        <taxon>Pseudomonadota</taxon>
        <taxon>Alphaproteobacteria</taxon>
        <taxon>Rhodobacterales</taxon>
        <taxon>Paracoccaceae</taxon>
        <taxon>Algicella</taxon>
    </lineage>
</organism>
<gene>
    <name evidence="2" type="ORF">GO499_11350</name>
</gene>
<dbReference type="GO" id="GO:0016539">
    <property type="term" value="P:intein-mediated protein splicing"/>
    <property type="evidence" value="ECO:0007669"/>
    <property type="project" value="InterPro"/>
</dbReference>
<evidence type="ECO:0000259" key="1">
    <source>
        <dbReference type="Pfam" id="PF13403"/>
    </source>
</evidence>
<accession>A0A6P1T1P9</accession>
<evidence type="ECO:0000313" key="2">
    <source>
        <dbReference type="EMBL" id="QHQ35730.1"/>
    </source>
</evidence>